<dbReference type="PROSITE" id="PS51257">
    <property type="entry name" value="PROKAR_LIPOPROTEIN"/>
    <property type="match status" value="1"/>
</dbReference>
<name>A0A926Q0U7_9FLAO</name>
<protein>
    <submittedName>
        <fullName evidence="3">Peptidase S41</fullName>
    </submittedName>
</protein>
<organism evidence="3 4">
    <name type="scientific">Sinomicrobium weinanense</name>
    <dbReference type="NCBI Taxonomy" id="2842200"/>
    <lineage>
        <taxon>Bacteria</taxon>
        <taxon>Pseudomonadati</taxon>
        <taxon>Bacteroidota</taxon>
        <taxon>Flavobacteriia</taxon>
        <taxon>Flavobacteriales</taxon>
        <taxon>Flavobacteriaceae</taxon>
        <taxon>Sinomicrobium</taxon>
    </lineage>
</organism>
<dbReference type="InterPro" id="IPR029045">
    <property type="entry name" value="ClpP/crotonase-like_dom_sf"/>
</dbReference>
<evidence type="ECO:0000259" key="2">
    <source>
        <dbReference type="SMART" id="SM00245"/>
    </source>
</evidence>
<keyword evidence="4" id="KW-1185">Reference proteome</keyword>
<evidence type="ECO:0000313" key="4">
    <source>
        <dbReference type="Proteomes" id="UP000653730"/>
    </source>
</evidence>
<dbReference type="GO" id="GO:0030288">
    <property type="term" value="C:outer membrane-bounded periplasmic space"/>
    <property type="evidence" value="ECO:0007669"/>
    <property type="project" value="TreeGrafter"/>
</dbReference>
<dbReference type="Pfam" id="PF03572">
    <property type="entry name" value="Peptidase_S41"/>
    <property type="match status" value="1"/>
</dbReference>
<dbReference type="GO" id="GO:0006508">
    <property type="term" value="P:proteolysis"/>
    <property type="evidence" value="ECO:0007669"/>
    <property type="project" value="InterPro"/>
</dbReference>
<dbReference type="SUPFAM" id="SSF52096">
    <property type="entry name" value="ClpP/crotonase"/>
    <property type="match status" value="1"/>
</dbReference>
<dbReference type="EMBL" id="JACVDC010000008">
    <property type="protein sequence ID" value="MBC9795247.1"/>
    <property type="molecule type" value="Genomic_DNA"/>
</dbReference>
<sequence length="334" mass="38908">MYRFFCLSVVLVLFASCESVLIDDEQTTDPYQNFDYLWNYIDTHYPYLDYKQVNWEEERIKYRSKLSDNTTERELFNVMRDLLNTLKDGHIVLRSPFENYYYPIPEHENFDFSIVEEYYLDQTVDVDWQKEVFVYGILDDDIGYVYYRSFNRSASPIDDILKAFDHRGVKGLILDIRDNNGGKSANVIQLAGRFTATEKEVGYVRFKTDKDNFSEPLRIYVHPTGYRWNKPVMLLTNRGIYSAGSYFSEVMRQLDGVTLVGTVTGGGGGMPNENELPNGWFFRVPVNAFYGKEGFNIENGVPPDIYQEMNMENNAEGQDGIIERAKKELEELVD</sequence>
<reference evidence="3 4" key="1">
    <citation type="submission" date="2020-09" db="EMBL/GenBank/DDBJ databases">
        <title>Sinomicrobium weinanense sp. nov., a halophilic bacteria isolated from saline-alkali soil.</title>
        <authorList>
            <person name="Wu P."/>
            <person name="Ren H."/>
            <person name="Mei Y."/>
            <person name="Liang Y."/>
            <person name="Chen Z."/>
        </authorList>
    </citation>
    <scope>NUCLEOTIDE SEQUENCE [LARGE SCALE GENOMIC DNA]</scope>
    <source>
        <strain evidence="3 4">FJxs</strain>
    </source>
</reference>
<dbReference type="PANTHER" id="PTHR32060:SF30">
    <property type="entry name" value="CARBOXY-TERMINAL PROCESSING PROTEASE CTPA"/>
    <property type="match status" value="1"/>
</dbReference>
<dbReference type="Pfam" id="PF14684">
    <property type="entry name" value="Tricorn_C1"/>
    <property type="match status" value="1"/>
</dbReference>
<dbReference type="PANTHER" id="PTHR32060">
    <property type="entry name" value="TAIL-SPECIFIC PROTEASE"/>
    <property type="match status" value="1"/>
</dbReference>
<feature type="chain" id="PRO_5038129431" evidence="1">
    <location>
        <begin position="23"/>
        <end position="334"/>
    </location>
</feature>
<gene>
    <name evidence="3" type="ORF">IBL28_04660</name>
</gene>
<dbReference type="GO" id="GO:0004175">
    <property type="term" value="F:endopeptidase activity"/>
    <property type="evidence" value="ECO:0007669"/>
    <property type="project" value="TreeGrafter"/>
</dbReference>
<evidence type="ECO:0000313" key="3">
    <source>
        <dbReference type="EMBL" id="MBC9795247.1"/>
    </source>
</evidence>
<dbReference type="RefSeq" id="WP_187964403.1">
    <property type="nucleotide sequence ID" value="NZ_JACVDC010000008.1"/>
</dbReference>
<dbReference type="InterPro" id="IPR005151">
    <property type="entry name" value="Tail-specific_protease"/>
</dbReference>
<feature type="signal peptide" evidence="1">
    <location>
        <begin position="1"/>
        <end position="22"/>
    </location>
</feature>
<comment type="caution">
    <text evidence="3">The sequence shown here is derived from an EMBL/GenBank/DDBJ whole genome shotgun (WGS) entry which is preliminary data.</text>
</comment>
<dbReference type="GO" id="GO:0007165">
    <property type="term" value="P:signal transduction"/>
    <property type="evidence" value="ECO:0007669"/>
    <property type="project" value="TreeGrafter"/>
</dbReference>
<feature type="domain" description="Tail specific protease" evidence="2">
    <location>
        <begin position="121"/>
        <end position="308"/>
    </location>
</feature>
<dbReference type="AlphaFoldDB" id="A0A926Q0U7"/>
<dbReference type="SMART" id="SM00245">
    <property type="entry name" value="TSPc"/>
    <property type="match status" value="1"/>
</dbReference>
<evidence type="ECO:0000256" key="1">
    <source>
        <dbReference type="SAM" id="SignalP"/>
    </source>
</evidence>
<dbReference type="Proteomes" id="UP000653730">
    <property type="component" value="Unassembled WGS sequence"/>
</dbReference>
<dbReference type="Gene3D" id="3.90.226.10">
    <property type="entry name" value="2-enoyl-CoA Hydratase, Chain A, domain 1"/>
    <property type="match status" value="1"/>
</dbReference>
<dbReference type="InterPro" id="IPR028204">
    <property type="entry name" value="Tricorn_C1"/>
</dbReference>
<proteinExistence type="predicted"/>
<dbReference type="CDD" id="cd07563">
    <property type="entry name" value="Peptidase_S41_IRBP"/>
    <property type="match status" value="1"/>
</dbReference>
<accession>A0A926Q0U7</accession>
<dbReference type="GO" id="GO:0008236">
    <property type="term" value="F:serine-type peptidase activity"/>
    <property type="evidence" value="ECO:0007669"/>
    <property type="project" value="InterPro"/>
</dbReference>
<dbReference type="Gene3D" id="3.30.750.44">
    <property type="match status" value="1"/>
</dbReference>
<keyword evidence="1" id="KW-0732">Signal</keyword>